<dbReference type="EC" id="3.1.26.3" evidence="9"/>
<feature type="binding site" evidence="9">
    <location>
        <position position="155"/>
    </location>
    <ligand>
        <name>Mg(2+)</name>
        <dbReference type="ChEBI" id="CHEBI:18420"/>
    </ligand>
</feature>
<keyword evidence="7 9" id="KW-0378">Hydrolase</keyword>
<dbReference type="GO" id="GO:0010468">
    <property type="term" value="P:regulation of gene expression"/>
    <property type="evidence" value="ECO:0007669"/>
    <property type="project" value="TreeGrafter"/>
</dbReference>
<dbReference type="Pfam" id="PF14622">
    <property type="entry name" value="Ribonucleas_3_3"/>
    <property type="match status" value="1"/>
</dbReference>
<accession>Q0YPK2</accession>
<evidence type="ECO:0000256" key="9">
    <source>
        <dbReference type="HAMAP-Rule" id="MF_00104"/>
    </source>
</evidence>
<evidence type="ECO:0000256" key="1">
    <source>
        <dbReference type="ARBA" id="ARBA00000109"/>
    </source>
</evidence>
<dbReference type="SMART" id="SM00535">
    <property type="entry name" value="RIBOc"/>
    <property type="match status" value="1"/>
</dbReference>
<dbReference type="Pfam" id="PF00035">
    <property type="entry name" value="dsrm"/>
    <property type="match status" value="1"/>
</dbReference>
<evidence type="ECO:0000259" key="10">
    <source>
        <dbReference type="PROSITE" id="PS50137"/>
    </source>
</evidence>
<dbReference type="GO" id="GO:0006364">
    <property type="term" value="P:rRNA processing"/>
    <property type="evidence" value="ECO:0007669"/>
    <property type="project" value="UniProtKB-UniRule"/>
</dbReference>
<dbReference type="InterPro" id="IPR036389">
    <property type="entry name" value="RNase_III_sf"/>
</dbReference>
<comment type="function">
    <text evidence="9">Digests double-stranded RNA. Involved in the processing of primary rRNA transcript to yield the immediate precursors to the large and small rRNAs (23S and 16S). Processes some mRNAs, and tRNAs when they are encoded in the rRNA operon. Processes pre-crRNA and tracrRNA of type II CRISPR loci if present in the organism.</text>
</comment>
<dbReference type="CDD" id="cd00593">
    <property type="entry name" value="RIBOc"/>
    <property type="match status" value="1"/>
</dbReference>
<dbReference type="EMBL" id="AASE01000026">
    <property type="protein sequence ID" value="EAT58233.1"/>
    <property type="molecule type" value="Genomic_DNA"/>
</dbReference>
<comment type="catalytic activity">
    <reaction evidence="1 9">
        <text>Endonucleolytic cleavage to 5'-phosphomonoester.</text>
        <dbReference type="EC" id="3.1.26.3"/>
    </reaction>
</comment>
<dbReference type="InterPro" id="IPR000999">
    <property type="entry name" value="RNase_III_dom"/>
</dbReference>
<sequence>MLPLEKFWEKLKGLADSTDGGNGSNETVPALSAETIAYLRRLVGEPASNLLLYQTALTHRSVVHDPATQHLVESNQRLEFLGDSVLGLLISDYLFRTFPGSAEGELSSNRSKIVNRKSLAGFAASMNLADYLLTGESADRNKITSSDSALADAFESLTGAIYLDKGILAAENFIRKHVLEHENFRMIVEAEHNYKSRLIEYTQSRHLPMPVYSVLEECGAEHEKQFTVGVSCSDRHLGSGTARRKKDAEQLAAKEALSIIDAAEKEETPI</sequence>
<keyword evidence="6 9" id="KW-0255">Endonuclease</keyword>
<dbReference type="GO" id="GO:0003725">
    <property type="term" value="F:double-stranded RNA binding"/>
    <property type="evidence" value="ECO:0007669"/>
    <property type="project" value="TreeGrafter"/>
</dbReference>
<keyword evidence="5 9" id="KW-0540">Nuclease</keyword>
<keyword evidence="8 9" id="KW-0694">RNA-binding</keyword>
<dbReference type="OrthoDB" id="9805026at2"/>
<dbReference type="NCBIfam" id="TIGR02191">
    <property type="entry name" value="RNaseIII"/>
    <property type="match status" value="1"/>
</dbReference>
<comment type="cofactor">
    <cofactor evidence="9">
        <name>Mg(2+)</name>
        <dbReference type="ChEBI" id="CHEBI:18420"/>
    </cofactor>
</comment>
<keyword evidence="4 9" id="KW-0507">mRNA processing</keyword>
<dbReference type="PROSITE" id="PS50142">
    <property type="entry name" value="RNASE_3_2"/>
    <property type="match status" value="1"/>
</dbReference>
<evidence type="ECO:0000256" key="7">
    <source>
        <dbReference type="ARBA" id="ARBA00022801"/>
    </source>
</evidence>
<keyword evidence="13" id="KW-1185">Reference proteome</keyword>
<feature type="active site" evidence="9">
    <location>
        <position position="83"/>
    </location>
</feature>
<evidence type="ECO:0000256" key="8">
    <source>
        <dbReference type="ARBA" id="ARBA00022884"/>
    </source>
</evidence>
<dbReference type="HAMAP" id="MF_00104">
    <property type="entry name" value="RNase_III"/>
    <property type="match status" value="1"/>
</dbReference>
<dbReference type="SUPFAM" id="SSF69065">
    <property type="entry name" value="RNase III domain-like"/>
    <property type="match status" value="1"/>
</dbReference>
<comment type="subunit">
    <text evidence="9">Homodimer.</text>
</comment>
<feature type="binding site" evidence="9">
    <location>
        <position position="152"/>
    </location>
    <ligand>
        <name>Mg(2+)</name>
        <dbReference type="ChEBI" id="CHEBI:18420"/>
    </ligand>
</feature>
<keyword evidence="3 9" id="KW-0698">rRNA processing</keyword>
<evidence type="ECO:0000256" key="2">
    <source>
        <dbReference type="ARBA" id="ARBA00010183"/>
    </source>
</evidence>
<evidence type="ECO:0000259" key="11">
    <source>
        <dbReference type="PROSITE" id="PS50142"/>
    </source>
</evidence>
<evidence type="ECO:0000313" key="13">
    <source>
        <dbReference type="Proteomes" id="UP000004162"/>
    </source>
</evidence>
<keyword evidence="9" id="KW-0819">tRNA processing</keyword>
<keyword evidence="9" id="KW-0699">rRNA-binding</keyword>
<protein>
    <recommendedName>
        <fullName evidence="9">Ribonuclease 3</fullName>
        <ecNumber evidence="9">3.1.26.3</ecNumber>
    </recommendedName>
    <alternativeName>
        <fullName evidence="9">Ribonuclease III</fullName>
        <shortName evidence="9">RNase III</shortName>
    </alternativeName>
</protein>
<dbReference type="GO" id="GO:0019843">
    <property type="term" value="F:rRNA binding"/>
    <property type="evidence" value="ECO:0007669"/>
    <property type="project" value="UniProtKB-KW"/>
</dbReference>
<dbReference type="GO" id="GO:0046872">
    <property type="term" value="F:metal ion binding"/>
    <property type="evidence" value="ECO:0007669"/>
    <property type="project" value="UniProtKB-KW"/>
</dbReference>
<evidence type="ECO:0000313" key="12">
    <source>
        <dbReference type="EMBL" id="EAT58233.1"/>
    </source>
</evidence>
<dbReference type="PROSITE" id="PS50137">
    <property type="entry name" value="DS_RBD"/>
    <property type="match status" value="1"/>
</dbReference>
<dbReference type="FunFam" id="1.10.1520.10:FF:000001">
    <property type="entry name" value="Ribonuclease 3"/>
    <property type="match status" value="1"/>
</dbReference>
<dbReference type="GO" id="GO:0004525">
    <property type="term" value="F:ribonuclease III activity"/>
    <property type="evidence" value="ECO:0007669"/>
    <property type="project" value="UniProtKB-UniRule"/>
</dbReference>
<name>Q0YPK2_9CHLB</name>
<evidence type="ECO:0000256" key="5">
    <source>
        <dbReference type="ARBA" id="ARBA00022722"/>
    </source>
</evidence>
<dbReference type="InterPro" id="IPR014720">
    <property type="entry name" value="dsRBD_dom"/>
</dbReference>
<dbReference type="Gene3D" id="1.10.1520.10">
    <property type="entry name" value="Ribonuclease III domain"/>
    <property type="match status" value="1"/>
</dbReference>
<dbReference type="PROSITE" id="PS00517">
    <property type="entry name" value="RNASE_3_1"/>
    <property type="match status" value="1"/>
</dbReference>
<dbReference type="PANTHER" id="PTHR11207">
    <property type="entry name" value="RIBONUCLEASE III"/>
    <property type="match status" value="1"/>
</dbReference>
<dbReference type="PANTHER" id="PTHR11207:SF0">
    <property type="entry name" value="RIBONUCLEASE 3"/>
    <property type="match status" value="1"/>
</dbReference>
<dbReference type="Proteomes" id="UP000004162">
    <property type="component" value="Unassembled WGS sequence"/>
</dbReference>
<proteinExistence type="inferred from homology"/>
<feature type="active site" evidence="9">
    <location>
        <position position="155"/>
    </location>
</feature>
<reference evidence="12 13" key="1">
    <citation type="submission" date="2006-07" db="EMBL/GenBank/DDBJ databases">
        <title>Annotation of the draft genome assembly of Chlorobium ferroxidans DSM 13031.</title>
        <authorList>
            <consortium name="US DOE Joint Genome Institute (JGI-ORNL)"/>
            <person name="Larimer F."/>
            <person name="Land M."/>
            <person name="Hauser L."/>
        </authorList>
    </citation>
    <scope>NUCLEOTIDE SEQUENCE [LARGE SCALE GENOMIC DNA]</scope>
    <source>
        <strain evidence="12 13">DSM 13031</strain>
    </source>
</reference>
<comment type="subcellular location">
    <subcellularLocation>
        <location evidence="9">Cytoplasm</location>
    </subcellularLocation>
</comment>
<organism evidence="12 13">
    <name type="scientific">Chlorobium ferrooxidans DSM 13031</name>
    <dbReference type="NCBI Taxonomy" id="377431"/>
    <lineage>
        <taxon>Bacteria</taxon>
        <taxon>Pseudomonadati</taxon>
        <taxon>Chlorobiota</taxon>
        <taxon>Chlorobiia</taxon>
        <taxon>Chlorobiales</taxon>
        <taxon>Chlorobiaceae</taxon>
        <taxon>Chlorobium/Pelodictyon group</taxon>
        <taxon>Chlorobium</taxon>
    </lineage>
</organism>
<dbReference type="GO" id="GO:0006397">
    <property type="term" value="P:mRNA processing"/>
    <property type="evidence" value="ECO:0007669"/>
    <property type="project" value="UniProtKB-UniRule"/>
</dbReference>
<dbReference type="GO" id="GO:0005737">
    <property type="term" value="C:cytoplasm"/>
    <property type="evidence" value="ECO:0007669"/>
    <property type="project" value="UniProtKB-SubCell"/>
</dbReference>
<feature type="domain" description="DRBM" evidence="10">
    <location>
        <begin position="193"/>
        <end position="262"/>
    </location>
</feature>
<dbReference type="GO" id="GO:0008033">
    <property type="term" value="P:tRNA processing"/>
    <property type="evidence" value="ECO:0007669"/>
    <property type="project" value="UniProtKB-KW"/>
</dbReference>
<comment type="caution">
    <text evidence="12">The sequence shown here is derived from an EMBL/GenBank/DDBJ whole genome shotgun (WGS) entry which is preliminary data.</text>
</comment>
<comment type="similarity">
    <text evidence="2">Belongs to the ribonuclease III family.</text>
</comment>
<dbReference type="InterPro" id="IPR011907">
    <property type="entry name" value="RNase_III"/>
</dbReference>
<evidence type="ECO:0000256" key="6">
    <source>
        <dbReference type="ARBA" id="ARBA00022759"/>
    </source>
</evidence>
<reference evidence="12 13" key="2">
    <citation type="submission" date="2006-07" db="EMBL/GenBank/DDBJ databases">
        <title>Sequencing of the draft genome and assembly of Chlorobium ferroxidans DSM 13031.</title>
        <authorList>
            <consortium name="US DOE Joint Genome Institute (JGI-PGF)"/>
            <person name="Copeland A."/>
            <person name="Lucas S."/>
            <person name="Lapidus A."/>
            <person name="Barry K."/>
            <person name="Glavina del Rio T."/>
            <person name="Dalin E."/>
            <person name="Tice H."/>
            <person name="Bruce D."/>
            <person name="Pitluck S."/>
            <person name="Richardson P."/>
        </authorList>
    </citation>
    <scope>NUCLEOTIDE SEQUENCE [LARGE SCALE GENOMIC DNA]</scope>
    <source>
        <strain evidence="12 13">DSM 13031</strain>
    </source>
</reference>
<feature type="domain" description="RNase III" evidence="11">
    <location>
        <begin position="36"/>
        <end position="166"/>
    </location>
</feature>
<keyword evidence="9" id="KW-0479">Metal-binding</keyword>
<evidence type="ECO:0000256" key="3">
    <source>
        <dbReference type="ARBA" id="ARBA00022552"/>
    </source>
</evidence>
<gene>
    <name evidence="9" type="primary">rnc</name>
    <name evidence="12" type="ORF">CferDRAFT_0219</name>
</gene>
<dbReference type="AlphaFoldDB" id="Q0YPK2"/>
<evidence type="ECO:0000256" key="4">
    <source>
        <dbReference type="ARBA" id="ARBA00022664"/>
    </source>
</evidence>
<dbReference type="CDD" id="cd10845">
    <property type="entry name" value="DSRM_RNAse_III_family"/>
    <property type="match status" value="1"/>
</dbReference>
<dbReference type="SMART" id="SM00358">
    <property type="entry name" value="DSRM"/>
    <property type="match status" value="1"/>
</dbReference>
<feature type="binding site" evidence="9">
    <location>
        <position position="79"/>
    </location>
    <ligand>
        <name>Mg(2+)</name>
        <dbReference type="ChEBI" id="CHEBI:18420"/>
    </ligand>
</feature>
<keyword evidence="9" id="KW-0460">Magnesium</keyword>
<dbReference type="Gene3D" id="3.30.160.20">
    <property type="match status" value="1"/>
</dbReference>
<keyword evidence="9" id="KW-0963">Cytoplasm</keyword>
<dbReference type="SUPFAM" id="SSF54768">
    <property type="entry name" value="dsRNA-binding domain-like"/>
    <property type="match status" value="1"/>
</dbReference>